<sequence length="186" mass="20642">MSFELQLIGKSWNFLVGDSDHDPTNEFEAGEFFALDPIGCAGGVLDNRIRMKLDAAELLGKAVPHLIAYFHPPYKLGGDELGCGGTGLQVRHKVPLHLDEYLSLLVSAIGLGVFRLCVCRLRLSISPQAPILNACLLYEIGKGKVSRWHPYLMHLPKSYDILAMFGEFEKTALQLDESIWVTENPC</sequence>
<evidence type="ECO:0000313" key="1">
    <source>
        <dbReference type="EMBL" id="MED6184853.1"/>
    </source>
</evidence>
<gene>
    <name evidence="1" type="ORF">PIB30_051474</name>
</gene>
<accession>A0ABU6WKN6</accession>
<organism evidence="1 2">
    <name type="scientific">Stylosanthes scabra</name>
    <dbReference type="NCBI Taxonomy" id="79078"/>
    <lineage>
        <taxon>Eukaryota</taxon>
        <taxon>Viridiplantae</taxon>
        <taxon>Streptophyta</taxon>
        <taxon>Embryophyta</taxon>
        <taxon>Tracheophyta</taxon>
        <taxon>Spermatophyta</taxon>
        <taxon>Magnoliopsida</taxon>
        <taxon>eudicotyledons</taxon>
        <taxon>Gunneridae</taxon>
        <taxon>Pentapetalae</taxon>
        <taxon>rosids</taxon>
        <taxon>fabids</taxon>
        <taxon>Fabales</taxon>
        <taxon>Fabaceae</taxon>
        <taxon>Papilionoideae</taxon>
        <taxon>50 kb inversion clade</taxon>
        <taxon>dalbergioids sensu lato</taxon>
        <taxon>Dalbergieae</taxon>
        <taxon>Pterocarpus clade</taxon>
        <taxon>Stylosanthes</taxon>
    </lineage>
</organism>
<dbReference type="Gene3D" id="3.90.1410.10">
    <property type="entry name" value="set domain protein methyltransferase, domain 1"/>
    <property type="match status" value="1"/>
</dbReference>
<comment type="caution">
    <text evidence="1">The sequence shown here is derived from an EMBL/GenBank/DDBJ whole genome shotgun (WGS) entry which is preliminary data.</text>
</comment>
<protein>
    <submittedName>
        <fullName evidence="1">Uncharacterized protein</fullName>
    </submittedName>
</protein>
<dbReference type="Proteomes" id="UP001341840">
    <property type="component" value="Unassembled WGS sequence"/>
</dbReference>
<proteinExistence type="predicted"/>
<reference evidence="1 2" key="1">
    <citation type="journal article" date="2023" name="Plants (Basel)">
        <title>Bridging the Gap: Combining Genomics and Transcriptomics Approaches to Understand Stylosanthes scabra, an Orphan Legume from the Brazilian Caatinga.</title>
        <authorList>
            <person name="Ferreira-Neto J.R.C."/>
            <person name="da Silva M.D."/>
            <person name="Binneck E."/>
            <person name="de Melo N.F."/>
            <person name="da Silva R.H."/>
            <person name="de Melo A.L.T.M."/>
            <person name="Pandolfi V."/>
            <person name="Bustamante F.O."/>
            <person name="Brasileiro-Vidal A.C."/>
            <person name="Benko-Iseppon A.M."/>
        </authorList>
    </citation>
    <scope>NUCLEOTIDE SEQUENCE [LARGE SCALE GENOMIC DNA]</scope>
    <source>
        <tissue evidence="1">Leaves</tissue>
    </source>
</reference>
<evidence type="ECO:0000313" key="2">
    <source>
        <dbReference type="Proteomes" id="UP001341840"/>
    </source>
</evidence>
<name>A0ABU6WKN6_9FABA</name>
<keyword evidence="2" id="KW-1185">Reference proteome</keyword>
<dbReference type="EMBL" id="JASCZI010181607">
    <property type="protein sequence ID" value="MED6184853.1"/>
    <property type="molecule type" value="Genomic_DNA"/>
</dbReference>